<keyword evidence="3" id="KW-0804">Transcription</keyword>
<evidence type="ECO:0000313" key="5">
    <source>
        <dbReference type="EMBL" id="GGE67112.1"/>
    </source>
</evidence>
<comment type="caution">
    <text evidence="5">The sequence shown here is derived from an EMBL/GenBank/DDBJ whole genome shotgun (WGS) entry which is preliminary data.</text>
</comment>
<dbReference type="GO" id="GO:0003677">
    <property type="term" value="F:DNA binding"/>
    <property type="evidence" value="ECO:0007669"/>
    <property type="project" value="UniProtKB-KW"/>
</dbReference>
<dbReference type="PANTHER" id="PTHR43537:SF45">
    <property type="entry name" value="GNTR FAMILY REGULATORY PROTEIN"/>
    <property type="match status" value="1"/>
</dbReference>
<evidence type="ECO:0000256" key="1">
    <source>
        <dbReference type="ARBA" id="ARBA00023015"/>
    </source>
</evidence>
<evidence type="ECO:0000259" key="4">
    <source>
        <dbReference type="PROSITE" id="PS50949"/>
    </source>
</evidence>
<evidence type="ECO:0000313" key="6">
    <source>
        <dbReference type="Proteomes" id="UP000633136"/>
    </source>
</evidence>
<feature type="domain" description="HTH gntR-type" evidence="4">
    <location>
        <begin position="8"/>
        <end position="75"/>
    </location>
</feature>
<dbReference type="InterPro" id="IPR036390">
    <property type="entry name" value="WH_DNA-bd_sf"/>
</dbReference>
<reference evidence="5" key="1">
    <citation type="journal article" date="2014" name="Int. J. Syst. Evol. Microbiol.">
        <title>Complete genome sequence of Corynebacterium casei LMG S-19264T (=DSM 44701T), isolated from a smear-ripened cheese.</title>
        <authorList>
            <consortium name="US DOE Joint Genome Institute (JGI-PGF)"/>
            <person name="Walter F."/>
            <person name="Albersmeier A."/>
            <person name="Kalinowski J."/>
            <person name="Ruckert C."/>
        </authorList>
    </citation>
    <scope>NUCLEOTIDE SEQUENCE</scope>
    <source>
        <strain evidence="5">CGMCC 1.15388</strain>
    </source>
</reference>
<keyword evidence="1" id="KW-0805">Transcription regulation</keyword>
<accession>A0A917EP59</accession>
<dbReference type="GO" id="GO:0003700">
    <property type="term" value="F:DNA-binding transcription factor activity"/>
    <property type="evidence" value="ECO:0007669"/>
    <property type="project" value="InterPro"/>
</dbReference>
<dbReference type="InterPro" id="IPR000524">
    <property type="entry name" value="Tscrpt_reg_HTH_GntR"/>
</dbReference>
<dbReference type="SMART" id="SM00345">
    <property type="entry name" value="HTH_GNTR"/>
    <property type="match status" value="1"/>
</dbReference>
<evidence type="ECO:0000256" key="3">
    <source>
        <dbReference type="ARBA" id="ARBA00023163"/>
    </source>
</evidence>
<dbReference type="SUPFAM" id="SSF46785">
    <property type="entry name" value="Winged helix' DNA-binding domain"/>
    <property type="match status" value="1"/>
</dbReference>
<dbReference type="EMBL" id="BMIS01000004">
    <property type="protein sequence ID" value="GGE67112.1"/>
    <property type="molecule type" value="Genomic_DNA"/>
</dbReference>
<dbReference type="SUPFAM" id="SSF48008">
    <property type="entry name" value="GntR ligand-binding domain-like"/>
    <property type="match status" value="1"/>
</dbReference>
<dbReference type="SMART" id="SM00895">
    <property type="entry name" value="FCD"/>
    <property type="match status" value="1"/>
</dbReference>
<dbReference type="Proteomes" id="UP000633136">
    <property type="component" value="Unassembled WGS sequence"/>
</dbReference>
<name>A0A917EP59_9MICC</name>
<sequence length="227" mass="25138">MPTAPTNSSLADYCYTTVRDRLVMLDIEPGSPISEQELCQELGVGRTPLREALKRLSTDHLVQFFPRRGTFATAADFSELNSLTEMRTILEPAGARRAATHAGPSQREALREMSAHIGELMDSSPSARTLIEYDLAVHRAIYELIDNAYMRETLFRLDSLATRLWWSAIQKVPSAAEHIEGHRSLLEAVADAQSEQAAELAAEHVTEFHQRLQEAVLGAAESPVSPL</sequence>
<dbReference type="Pfam" id="PF00392">
    <property type="entry name" value="GntR"/>
    <property type="match status" value="1"/>
</dbReference>
<dbReference type="PANTHER" id="PTHR43537">
    <property type="entry name" value="TRANSCRIPTIONAL REGULATOR, GNTR FAMILY"/>
    <property type="match status" value="1"/>
</dbReference>
<gene>
    <name evidence="5" type="ORF">GCM10011401_13080</name>
</gene>
<evidence type="ECO:0000256" key="2">
    <source>
        <dbReference type="ARBA" id="ARBA00023125"/>
    </source>
</evidence>
<dbReference type="PROSITE" id="PS50949">
    <property type="entry name" value="HTH_GNTR"/>
    <property type="match status" value="1"/>
</dbReference>
<keyword evidence="6" id="KW-1185">Reference proteome</keyword>
<dbReference type="InterPro" id="IPR011711">
    <property type="entry name" value="GntR_C"/>
</dbReference>
<dbReference type="Gene3D" id="1.10.10.10">
    <property type="entry name" value="Winged helix-like DNA-binding domain superfamily/Winged helix DNA-binding domain"/>
    <property type="match status" value="1"/>
</dbReference>
<reference evidence="5" key="2">
    <citation type="submission" date="2020-09" db="EMBL/GenBank/DDBJ databases">
        <authorList>
            <person name="Sun Q."/>
            <person name="Zhou Y."/>
        </authorList>
    </citation>
    <scope>NUCLEOTIDE SEQUENCE</scope>
    <source>
        <strain evidence="5">CGMCC 1.15388</strain>
    </source>
</reference>
<protein>
    <submittedName>
        <fullName evidence="5">GntR family transcriptional regulator</fullName>
    </submittedName>
</protein>
<dbReference type="Gene3D" id="1.20.120.530">
    <property type="entry name" value="GntR ligand-binding domain-like"/>
    <property type="match status" value="1"/>
</dbReference>
<dbReference type="Pfam" id="PF07729">
    <property type="entry name" value="FCD"/>
    <property type="match status" value="1"/>
</dbReference>
<dbReference type="InterPro" id="IPR036388">
    <property type="entry name" value="WH-like_DNA-bd_sf"/>
</dbReference>
<keyword evidence="2" id="KW-0238">DNA-binding</keyword>
<proteinExistence type="predicted"/>
<dbReference type="RefSeq" id="WP_188683895.1">
    <property type="nucleotide sequence ID" value="NZ_BMIS01000004.1"/>
</dbReference>
<organism evidence="5 6">
    <name type="scientific">Nesterenkonia cremea</name>
    <dbReference type="NCBI Taxonomy" id="1882340"/>
    <lineage>
        <taxon>Bacteria</taxon>
        <taxon>Bacillati</taxon>
        <taxon>Actinomycetota</taxon>
        <taxon>Actinomycetes</taxon>
        <taxon>Micrococcales</taxon>
        <taxon>Micrococcaceae</taxon>
        <taxon>Nesterenkonia</taxon>
    </lineage>
</organism>
<dbReference type="InterPro" id="IPR008920">
    <property type="entry name" value="TF_FadR/GntR_C"/>
</dbReference>
<dbReference type="AlphaFoldDB" id="A0A917EP59"/>